<dbReference type="InterPro" id="IPR022998">
    <property type="entry name" value="ThiamineP_synth_TenI"/>
</dbReference>
<evidence type="ECO:0000259" key="3">
    <source>
        <dbReference type="Pfam" id="PF02581"/>
    </source>
</evidence>
<dbReference type="Pfam" id="PF02581">
    <property type="entry name" value="TMP-TENI"/>
    <property type="match status" value="1"/>
</dbReference>
<organism evidence="4">
    <name type="scientific">gut metagenome</name>
    <dbReference type="NCBI Taxonomy" id="749906"/>
    <lineage>
        <taxon>unclassified sequences</taxon>
        <taxon>metagenomes</taxon>
        <taxon>organismal metagenomes</taxon>
    </lineage>
</organism>
<dbReference type="PANTHER" id="PTHR20857:SF15">
    <property type="entry name" value="THIAMINE-PHOSPHATE SYNTHASE"/>
    <property type="match status" value="1"/>
</dbReference>
<evidence type="ECO:0000313" key="4">
    <source>
        <dbReference type="EMBL" id="EJX06850.1"/>
    </source>
</evidence>
<gene>
    <name evidence="4" type="ORF">EVA_05038</name>
</gene>
<comment type="pathway">
    <text evidence="1">Cofactor biosynthesis; thiamine diphosphate biosynthesis.</text>
</comment>
<dbReference type="GO" id="GO:0005737">
    <property type="term" value="C:cytoplasm"/>
    <property type="evidence" value="ECO:0007669"/>
    <property type="project" value="TreeGrafter"/>
</dbReference>
<evidence type="ECO:0000256" key="1">
    <source>
        <dbReference type="ARBA" id="ARBA00004948"/>
    </source>
</evidence>
<dbReference type="EMBL" id="AMCI01001040">
    <property type="protein sequence ID" value="EJX06850.1"/>
    <property type="molecule type" value="Genomic_DNA"/>
</dbReference>
<dbReference type="AlphaFoldDB" id="J9H0L4"/>
<dbReference type="InterPro" id="IPR036206">
    <property type="entry name" value="ThiamineP_synth_sf"/>
</dbReference>
<evidence type="ECO:0000256" key="2">
    <source>
        <dbReference type="ARBA" id="ARBA00022977"/>
    </source>
</evidence>
<dbReference type="InterPro" id="IPR013785">
    <property type="entry name" value="Aldolase_TIM"/>
</dbReference>
<dbReference type="CDD" id="cd00564">
    <property type="entry name" value="TMP_TenI"/>
    <property type="match status" value="1"/>
</dbReference>
<accession>J9H0L4</accession>
<protein>
    <submittedName>
        <fullName evidence="4">Thiamine monophosphate synthase/TENI</fullName>
    </submittedName>
</protein>
<dbReference type="GO" id="GO:0004789">
    <property type="term" value="F:thiamine-phosphate diphosphorylase activity"/>
    <property type="evidence" value="ECO:0007669"/>
    <property type="project" value="TreeGrafter"/>
</dbReference>
<dbReference type="Gene3D" id="3.20.20.70">
    <property type="entry name" value="Aldolase class I"/>
    <property type="match status" value="1"/>
</dbReference>
<sequence length="196" mass="22110">MKLILITTPNLYPGETDAVNALFQAGLEILHLRKPGIHADALKQWLQAIDIDFRNRIVIHEHFELTEEFQLKGVHLNRRNPQAPDGFTGHISCSCHSLQEVAERKSHYTYVFLSPIYNSISKVSYKAAFTIDELKAATAQNIIDQRVIALGGIHKERLSQISSLGFGGAAILGDLWSHTDRDLIPYFQELKKEAYS</sequence>
<feature type="domain" description="Thiamine phosphate synthase/TenI" evidence="3">
    <location>
        <begin position="5"/>
        <end position="172"/>
    </location>
</feature>
<keyword evidence="2" id="KW-0784">Thiamine biosynthesis</keyword>
<comment type="caution">
    <text evidence="4">The sequence shown here is derived from an EMBL/GenBank/DDBJ whole genome shotgun (WGS) entry which is preliminary data.</text>
</comment>
<dbReference type="SUPFAM" id="SSF51391">
    <property type="entry name" value="Thiamin phosphate synthase"/>
    <property type="match status" value="1"/>
</dbReference>
<name>J9H0L4_9ZZZZ</name>
<proteinExistence type="predicted"/>
<reference evidence="4" key="1">
    <citation type="journal article" date="2012" name="PLoS ONE">
        <title>Gene sets for utilization of primary and secondary nutrition supplies in the distal gut of endangered iberian lynx.</title>
        <authorList>
            <person name="Alcaide M."/>
            <person name="Messina E."/>
            <person name="Richter M."/>
            <person name="Bargiela R."/>
            <person name="Peplies J."/>
            <person name="Huws S.A."/>
            <person name="Newbold C.J."/>
            <person name="Golyshin P.N."/>
            <person name="Simon M.A."/>
            <person name="Lopez G."/>
            <person name="Yakimov M.M."/>
            <person name="Ferrer M."/>
        </authorList>
    </citation>
    <scope>NUCLEOTIDE SEQUENCE</scope>
</reference>
<dbReference type="PANTHER" id="PTHR20857">
    <property type="entry name" value="THIAMINE-PHOSPHATE PYROPHOSPHORYLASE"/>
    <property type="match status" value="1"/>
</dbReference>
<dbReference type="GO" id="GO:0009228">
    <property type="term" value="P:thiamine biosynthetic process"/>
    <property type="evidence" value="ECO:0007669"/>
    <property type="project" value="UniProtKB-KW"/>
</dbReference>